<dbReference type="EC" id="3.1.6.1" evidence="8"/>
<evidence type="ECO:0000256" key="6">
    <source>
        <dbReference type="ARBA" id="ARBA00022837"/>
    </source>
</evidence>
<dbReference type="PROSITE" id="PS00523">
    <property type="entry name" value="SULFATASE_1"/>
    <property type="match status" value="1"/>
</dbReference>
<evidence type="ECO:0000259" key="7">
    <source>
        <dbReference type="Pfam" id="PF00884"/>
    </source>
</evidence>
<dbReference type="InterPro" id="IPR000917">
    <property type="entry name" value="Sulfatase_N"/>
</dbReference>
<dbReference type="AlphaFoldDB" id="A0A5C5Y5K1"/>
<evidence type="ECO:0000313" key="8">
    <source>
        <dbReference type="EMBL" id="TWT68732.1"/>
    </source>
</evidence>
<evidence type="ECO:0000313" key="9">
    <source>
        <dbReference type="Proteomes" id="UP000317238"/>
    </source>
</evidence>
<dbReference type="InterPro" id="IPR017850">
    <property type="entry name" value="Alkaline_phosphatase_core_sf"/>
</dbReference>
<keyword evidence="3" id="KW-0479">Metal-binding</keyword>
<protein>
    <submittedName>
        <fullName evidence="8">Arylsulfatase</fullName>
        <ecNumber evidence="8">3.1.6.1</ecNumber>
    </submittedName>
</protein>
<evidence type="ECO:0000256" key="1">
    <source>
        <dbReference type="ARBA" id="ARBA00001913"/>
    </source>
</evidence>
<dbReference type="Proteomes" id="UP000317238">
    <property type="component" value="Unassembled WGS sequence"/>
</dbReference>
<dbReference type="Gene3D" id="3.30.1120.10">
    <property type="match status" value="1"/>
</dbReference>
<dbReference type="GO" id="GO:0046872">
    <property type="term" value="F:metal ion binding"/>
    <property type="evidence" value="ECO:0007669"/>
    <property type="project" value="UniProtKB-KW"/>
</dbReference>
<keyword evidence="4" id="KW-0732">Signal</keyword>
<evidence type="ECO:0000256" key="5">
    <source>
        <dbReference type="ARBA" id="ARBA00022801"/>
    </source>
</evidence>
<dbReference type="SUPFAM" id="SSF53649">
    <property type="entry name" value="Alkaline phosphatase-like"/>
    <property type="match status" value="1"/>
</dbReference>
<dbReference type="InterPro" id="IPR024607">
    <property type="entry name" value="Sulfatase_CS"/>
</dbReference>
<accession>A0A5C5Y5K1</accession>
<name>A0A5C5Y5K1_9PLAN</name>
<organism evidence="8 9">
    <name type="scientific">Crateriforma conspicua</name>
    <dbReference type="NCBI Taxonomy" id="2527996"/>
    <lineage>
        <taxon>Bacteria</taxon>
        <taxon>Pseudomonadati</taxon>
        <taxon>Planctomycetota</taxon>
        <taxon>Planctomycetia</taxon>
        <taxon>Planctomycetales</taxon>
        <taxon>Planctomycetaceae</taxon>
        <taxon>Crateriforma</taxon>
    </lineage>
</organism>
<dbReference type="GO" id="GO:0004065">
    <property type="term" value="F:arylsulfatase activity"/>
    <property type="evidence" value="ECO:0007669"/>
    <property type="project" value="UniProtKB-EC"/>
</dbReference>
<dbReference type="CDD" id="cd16144">
    <property type="entry name" value="ARS_like"/>
    <property type="match status" value="1"/>
</dbReference>
<dbReference type="InterPro" id="IPR050738">
    <property type="entry name" value="Sulfatase"/>
</dbReference>
<dbReference type="Pfam" id="PF00884">
    <property type="entry name" value="Sulfatase"/>
    <property type="match status" value="1"/>
</dbReference>
<comment type="cofactor">
    <cofactor evidence="1">
        <name>Ca(2+)</name>
        <dbReference type="ChEBI" id="CHEBI:29108"/>
    </cofactor>
</comment>
<proteinExistence type="inferred from homology"/>
<comment type="caution">
    <text evidence="8">The sequence shown here is derived from an EMBL/GenBank/DDBJ whole genome shotgun (WGS) entry which is preliminary data.</text>
</comment>
<gene>
    <name evidence="8" type="primary">atsA_20</name>
    <name evidence="8" type="ORF">Pan14r_09790</name>
</gene>
<keyword evidence="9" id="KW-1185">Reference proteome</keyword>
<feature type="domain" description="Sulfatase N-terminal" evidence="7">
    <location>
        <begin position="38"/>
        <end position="375"/>
    </location>
</feature>
<dbReference type="PANTHER" id="PTHR42693">
    <property type="entry name" value="ARYLSULFATASE FAMILY MEMBER"/>
    <property type="match status" value="1"/>
</dbReference>
<sequence length="655" mass="72147">MSRAEVSVAVFGWFVLTMWSTAGTSLADEAGTPNKRQPNIVFILADDLGWSDTSLYGTSDFYRTPNVQRLARRGMTFDRAYAASPLCSPTRASILTGLSPARHGITSPNCHTPTVRLQSVVKQNAAAHQFSIQPDPVTRLDPNHITIAETLRTAGYATGHFGKWHLGAEPYSPLQHGFDIDVPHWHGPGPAGSYVAPWKFPDFDHDPDVPDQHIEDRMAQEAVQFMRQHRDQPFFLNYWMFSVHAPFDAKAALIEKYAKTVDPTDQQRCPTYAAMIESMDDAIGTLLDELDRLQVAENTIIVFASDNGGNMYNLVDGQRPTSNRPLRGGKATVYEGGIRTPAIVVWPGHVESGTTSGAMIQSVDYFPTLLDMLGMAPASDQLFDGISFVPALTGGAIDRDGIFTYFPHNPPVPDWLPPSICVHQDDWKLIRIFHGGDDTGHRYKLFNLRDDIGEQHDLSAMMPERVQQMDALIERHLRETGAVVPQANPSFDPKKYDIASEGAPAAKFLPGGASTKRRKSAKPVAGWQPAGTCELSIGDGKLLVHSTGGDPYFSYRLQPPIDETAFVLQMEITSNAGGSGQVFWQTEGGGPFTAKRSEVYSPTHDGDRHFYVIKFRTQGPLSAIRVDPATAVGDIQVHAVRLVTQDGRLVHQWAF</sequence>
<keyword evidence="5 8" id="KW-0378">Hydrolase</keyword>
<dbReference type="Gene3D" id="3.40.720.10">
    <property type="entry name" value="Alkaline Phosphatase, subunit A"/>
    <property type="match status" value="1"/>
</dbReference>
<evidence type="ECO:0000256" key="2">
    <source>
        <dbReference type="ARBA" id="ARBA00008779"/>
    </source>
</evidence>
<dbReference type="EMBL" id="SJPL01000001">
    <property type="protein sequence ID" value="TWT68732.1"/>
    <property type="molecule type" value="Genomic_DNA"/>
</dbReference>
<reference evidence="8 9" key="1">
    <citation type="submission" date="2019-02" db="EMBL/GenBank/DDBJ databases">
        <title>Deep-cultivation of Planctomycetes and their phenomic and genomic characterization uncovers novel biology.</title>
        <authorList>
            <person name="Wiegand S."/>
            <person name="Jogler M."/>
            <person name="Boedeker C."/>
            <person name="Pinto D."/>
            <person name="Vollmers J."/>
            <person name="Rivas-Marin E."/>
            <person name="Kohn T."/>
            <person name="Peeters S.H."/>
            <person name="Heuer A."/>
            <person name="Rast P."/>
            <person name="Oberbeckmann S."/>
            <person name="Bunk B."/>
            <person name="Jeske O."/>
            <person name="Meyerdierks A."/>
            <person name="Storesund J.E."/>
            <person name="Kallscheuer N."/>
            <person name="Luecker S."/>
            <person name="Lage O.M."/>
            <person name="Pohl T."/>
            <person name="Merkel B.J."/>
            <person name="Hornburger P."/>
            <person name="Mueller R.-W."/>
            <person name="Bruemmer F."/>
            <person name="Labrenz M."/>
            <person name="Spormann A.M."/>
            <person name="Op Den Camp H."/>
            <person name="Overmann J."/>
            <person name="Amann R."/>
            <person name="Jetten M.S.M."/>
            <person name="Mascher T."/>
            <person name="Medema M.H."/>
            <person name="Devos D.P."/>
            <person name="Kaster A.-K."/>
            <person name="Ovreas L."/>
            <person name="Rohde M."/>
            <person name="Galperin M.Y."/>
            <person name="Jogler C."/>
        </authorList>
    </citation>
    <scope>NUCLEOTIDE SEQUENCE [LARGE SCALE GENOMIC DNA]</scope>
    <source>
        <strain evidence="8 9">Pan14r</strain>
    </source>
</reference>
<evidence type="ECO:0000256" key="4">
    <source>
        <dbReference type="ARBA" id="ARBA00022729"/>
    </source>
</evidence>
<dbReference type="PANTHER" id="PTHR42693:SF42">
    <property type="entry name" value="ARYLSULFATASE G"/>
    <property type="match status" value="1"/>
</dbReference>
<keyword evidence="6" id="KW-0106">Calcium</keyword>
<comment type="similarity">
    <text evidence="2">Belongs to the sulfatase family.</text>
</comment>
<evidence type="ECO:0000256" key="3">
    <source>
        <dbReference type="ARBA" id="ARBA00022723"/>
    </source>
</evidence>